<dbReference type="EMBL" id="PQFF01000211">
    <property type="protein sequence ID" value="RHZ73872.1"/>
    <property type="molecule type" value="Genomic_DNA"/>
</dbReference>
<protein>
    <submittedName>
        <fullName evidence="1">Uncharacterized protein</fullName>
    </submittedName>
</protein>
<evidence type="ECO:0000313" key="2">
    <source>
        <dbReference type="Proteomes" id="UP000266861"/>
    </source>
</evidence>
<comment type="caution">
    <text evidence="1">The sequence shown here is derived from an EMBL/GenBank/DDBJ whole genome shotgun (WGS) entry which is preliminary data.</text>
</comment>
<evidence type="ECO:0000313" key="1">
    <source>
        <dbReference type="EMBL" id="RHZ73872.1"/>
    </source>
</evidence>
<gene>
    <name evidence="1" type="ORF">Glove_228g115</name>
</gene>
<keyword evidence="2" id="KW-1185">Reference proteome</keyword>
<proteinExistence type="predicted"/>
<name>A0A397IG97_9GLOM</name>
<organism evidence="1 2">
    <name type="scientific">Diversispora epigaea</name>
    <dbReference type="NCBI Taxonomy" id="1348612"/>
    <lineage>
        <taxon>Eukaryota</taxon>
        <taxon>Fungi</taxon>
        <taxon>Fungi incertae sedis</taxon>
        <taxon>Mucoromycota</taxon>
        <taxon>Glomeromycotina</taxon>
        <taxon>Glomeromycetes</taxon>
        <taxon>Diversisporales</taxon>
        <taxon>Diversisporaceae</taxon>
        <taxon>Diversispora</taxon>
    </lineage>
</organism>
<accession>A0A397IG97</accession>
<dbReference type="Proteomes" id="UP000266861">
    <property type="component" value="Unassembled WGS sequence"/>
</dbReference>
<sequence>MDITNHYYFSTQEDYIFNFQNNNFFTYFTTNIIKSFNTKPIARSPNDSYSLVIILEGKGIGLILIGSEVFGIFQGDKKIEEIGFVCVMSFILISEKVCVQQVVDMDKFFLSNLWKN</sequence>
<reference evidence="1 2" key="1">
    <citation type="submission" date="2018-08" db="EMBL/GenBank/DDBJ databases">
        <title>Genome and evolution of the arbuscular mycorrhizal fungus Diversispora epigaea (formerly Glomus versiforme) and its bacterial endosymbionts.</title>
        <authorList>
            <person name="Sun X."/>
            <person name="Fei Z."/>
            <person name="Harrison M."/>
        </authorList>
    </citation>
    <scope>NUCLEOTIDE SEQUENCE [LARGE SCALE GENOMIC DNA]</scope>
    <source>
        <strain evidence="1 2">IT104</strain>
    </source>
</reference>
<dbReference type="AlphaFoldDB" id="A0A397IG97"/>